<gene>
    <name evidence="1" type="ORF">CG405_08365</name>
</gene>
<evidence type="ECO:0000313" key="2">
    <source>
        <dbReference type="Proteomes" id="UP000258379"/>
    </source>
</evidence>
<protein>
    <submittedName>
        <fullName evidence="1">Uncharacterized protein</fullName>
    </submittedName>
</protein>
<proteinExistence type="predicted"/>
<reference evidence="1 2" key="1">
    <citation type="submission" date="2017-07" db="EMBL/GenBank/DDBJ databases">
        <title>A comparative genomics approach to explaining the enigmatic role of Gardnerella vaginalis in the vaginal microbiome.</title>
        <authorList>
            <person name="Vancuren S.J."/>
            <person name="Hill J.E."/>
        </authorList>
    </citation>
    <scope>NUCLEOTIDE SEQUENCE [LARGE SCALE GENOMIC DNA]</scope>
    <source>
        <strain evidence="1 2">WP023</strain>
    </source>
</reference>
<organism evidence="1 2">
    <name type="scientific">Gardnerella vaginalis</name>
    <dbReference type="NCBI Taxonomy" id="2702"/>
    <lineage>
        <taxon>Bacteria</taxon>
        <taxon>Bacillati</taxon>
        <taxon>Actinomycetota</taxon>
        <taxon>Actinomycetes</taxon>
        <taxon>Bifidobacteriales</taxon>
        <taxon>Bifidobacteriaceae</taxon>
        <taxon>Gardnerella</taxon>
    </lineage>
</organism>
<evidence type="ECO:0000313" key="1">
    <source>
        <dbReference type="EMBL" id="RFT26835.1"/>
    </source>
</evidence>
<sequence>MALVPCGIAAAETVYYKGTPVNWEHGRWLAVYSYSHVQTHKYTHAAGANDVFSGWKKPGELANATAFVGTGRATAYWDCK</sequence>
<accession>A0A2I1KLR1</accession>
<dbReference type="Proteomes" id="UP000258379">
    <property type="component" value="Unassembled WGS sequence"/>
</dbReference>
<name>A0A2I1KLR1_GARVA</name>
<dbReference type="AlphaFoldDB" id="A0A2I1KLR1"/>
<comment type="caution">
    <text evidence="1">The sequence shown here is derived from an EMBL/GenBank/DDBJ whole genome shotgun (WGS) entry which is preliminary data.</text>
</comment>
<dbReference type="EMBL" id="NNRU01000008">
    <property type="protein sequence ID" value="RFT26835.1"/>
    <property type="molecule type" value="Genomic_DNA"/>
</dbReference>